<protein>
    <recommendedName>
        <fullName evidence="1">Retrovirus-related Pol polyprotein from transposon TNT 1-94-like beta-barrel domain-containing protein</fullName>
    </recommendedName>
</protein>
<feature type="domain" description="Retrovirus-related Pol polyprotein from transposon TNT 1-94-like beta-barrel" evidence="1">
    <location>
        <begin position="453"/>
        <end position="485"/>
    </location>
</feature>
<dbReference type="InterPro" id="IPR054722">
    <property type="entry name" value="PolX-like_BBD"/>
</dbReference>
<name>A0A699JMC4_TANCI</name>
<dbReference type="Pfam" id="PF14223">
    <property type="entry name" value="Retrotran_gag_2"/>
    <property type="match status" value="1"/>
</dbReference>
<proteinExistence type="predicted"/>
<dbReference type="Pfam" id="PF22936">
    <property type="entry name" value="Pol_BBD"/>
    <property type="match status" value="1"/>
</dbReference>
<dbReference type="EMBL" id="BKCJ010428992">
    <property type="protein sequence ID" value="GFA46620.1"/>
    <property type="molecule type" value="Genomic_DNA"/>
</dbReference>
<feature type="non-terminal residue" evidence="2">
    <location>
        <position position="486"/>
    </location>
</feature>
<dbReference type="SUPFAM" id="SSF57756">
    <property type="entry name" value="Retrovirus zinc finger-like domains"/>
    <property type="match status" value="1"/>
</dbReference>
<dbReference type="InterPro" id="IPR036875">
    <property type="entry name" value="Znf_CCHC_sf"/>
</dbReference>
<organism evidence="2">
    <name type="scientific">Tanacetum cinerariifolium</name>
    <name type="common">Dalmatian daisy</name>
    <name type="synonym">Chrysanthemum cinerariifolium</name>
    <dbReference type="NCBI Taxonomy" id="118510"/>
    <lineage>
        <taxon>Eukaryota</taxon>
        <taxon>Viridiplantae</taxon>
        <taxon>Streptophyta</taxon>
        <taxon>Embryophyta</taxon>
        <taxon>Tracheophyta</taxon>
        <taxon>Spermatophyta</taxon>
        <taxon>Magnoliopsida</taxon>
        <taxon>eudicotyledons</taxon>
        <taxon>Gunneridae</taxon>
        <taxon>Pentapetalae</taxon>
        <taxon>asterids</taxon>
        <taxon>campanulids</taxon>
        <taxon>Asterales</taxon>
        <taxon>Asteraceae</taxon>
        <taxon>Asteroideae</taxon>
        <taxon>Anthemideae</taxon>
        <taxon>Anthemidinae</taxon>
        <taxon>Tanacetum</taxon>
    </lineage>
</organism>
<evidence type="ECO:0000313" key="2">
    <source>
        <dbReference type="EMBL" id="GFA46620.1"/>
    </source>
</evidence>
<accession>A0A699JMC4</accession>
<gene>
    <name evidence="2" type="ORF">Tci_618592</name>
</gene>
<reference evidence="2" key="1">
    <citation type="journal article" date="2019" name="Sci. Rep.">
        <title>Draft genome of Tanacetum cinerariifolium, the natural source of mosquito coil.</title>
        <authorList>
            <person name="Yamashiro T."/>
            <person name="Shiraishi A."/>
            <person name="Satake H."/>
            <person name="Nakayama K."/>
        </authorList>
    </citation>
    <scope>NUCLEOTIDE SEQUENCE</scope>
</reference>
<evidence type="ECO:0000259" key="1">
    <source>
        <dbReference type="Pfam" id="PF22936"/>
    </source>
</evidence>
<dbReference type="GO" id="GO:0008270">
    <property type="term" value="F:zinc ion binding"/>
    <property type="evidence" value="ECO:0007669"/>
    <property type="project" value="InterPro"/>
</dbReference>
<sequence length="486" mass="54552">MQKRKNDVKARTTLLLSLPDEHQLRFSKYKTAQELWAAILKTFGGNEATKKTKKNLIKQQYGNFKVEGSETLEQTFNRLQVILSQLEFMDIEIEHDDLNQKFLTSLAPEWLMHTIKKSKSNSQNMTFISLAKHSSGNEEVNIASVFTTSTYVSTASANIGVANISQDTACAYIASQLSGSQIKFEDINQIDKDDMEEMDIKWNMALLSMRADRFWKKTGKKISIQGIDVAGFDKSKVECFNCHKMGHFAREANCIKILTKDLELLKKEKGELETKLTGFQTASKDLDNLLESQRLDKNKEGLGYSVIPPPPAQVYSPPKKDMSWTGLLEFKDDTITDYSRPSPAIGSTLDNAQNKNPFVTETEASPGTISPKPFIKFVKVTDRSTKTKTAKVETAKPAVKYAAMYNKSSKSSKVRGNQRNWNNLKSHQLGDHGQRTTILIRGSSQNNIDDKGYWDSGCSRHMTGNTSYLSEYEPFDGGYVSFGQGG</sequence>
<comment type="caution">
    <text evidence="2">The sequence shown here is derived from an EMBL/GenBank/DDBJ whole genome shotgun (WGS) entry which is preliminary data.</text>
</comment>
<dbReference type="GO" id="GO:0003676">
    <property type="term" value="F:nucleic acid binding"/>
    <property type="evidence" value="ECO:0007669"/>
    <property type="project" value="InterPro"/>
</dbReference>
<dbReference type="AlphaFoldDB" id="A0A699JMC4"/>